<dbReference type="PANTHER" id="PTHR23084">
    <property type="entry name" value="PHOSPHATIDYLINOSITOL-4-PHOSPHATE 5-KINASE RELATED"/>
    <property type="match status" value="1"/>
</dbReference>
<gene>
    <name evidence="3" type="primary">Aste57867_10024</name>
    <name evidence="2" type="ORF">As57867_009985</name>
    <name evidence="3" type="ORF">ASTE57867_10024</name>
</gene>
<dbReference type="Gene3D" id="2.20.110.10">
    <property type="entry name" value="Histone H3 K4-specific methyltransferase SET7/9 N-terminal domain"/>
    <property type="match status" value="6"/>
</dbReference>
<evidence type="ECO:0000256" key="1">
    <source>
        <dbReference type="ARBA" id="ARBA00022737"/>
    </source>
</evidence>
<dbReference type="Proteomes" id="UP000332933">
    <property type="component" value="Unassembled WGS sequence"/>
</dbReference>
<dbReference type="EMBL" id="CAADRA010005200">
    <property type="protein sequence ID" value="VFT86902.1"/>
    <property type="molecule type" value="Genomic_DNA"/>
</dbReference>
<keyword evidence="1" id="KW-0677">Repeat</keyword>
<dbReference type="SMART" id="SM00698">
    <property type="entry name" value="MORN"/>
    <property type="match status" value="17"/>
</dbReference>
<protein>
    <submittedName>
        <fullName evidence="3">Aste57867_10024 protein</fullName>
    </submittedName>
</protein>
<reference evidence="2" key="2">
    <citation type="submission" date="2019-06" db="EMBL/GenBank/DDBJ databases">
        <title>Genomics analysis of Aphanomyces spp. identifies a new class of oomycete effector associated with host adaptation.</title>
        <authorList>
            <person name="Gaulin E."/>
        </authorList>
    </citation>
    <scope>NUCLEOTIDE SEQUENCE</scope>
    <source>
        <strain evidence="2">CBS 578.67</strain>
    </source>
</reference>
<organism evidence="3 4">
    <name type="scientific">Aphanomyces stellatus</name>
    <dbReference type="NCBI Taxonomy" id="120398"/>
    <lineage>
        <taxon>Eukaryota</taxon>
        <taxon>Sar</taxon>
        <taxon>Stramenopiles</taxon>
        <taxon>Oomycota</taxon>
        <taxon>Saprolegniomycetes</taxon>
        <taxon>Saprolegniales</taxon>
        <taxon>Verrucalvaceae</taxon>
        <taxon>Aphanomyces</taxon>
    </lineage>
</organism>
<reference evidence="3 4" key="1">
    <citation type="submission" date="2019-03" db="EMBL/GenBank/DDBJ databases">
        <authorList>
            <person name="Gaulin E."/>
            <person name="Dumas B."/>
        </authorList>
    </citation>
    <scope>NUCLEOTIDE SEQUENCE [LARGE SCALE GENOMIC DNA]</scope>
    <source>
        <strain evidence="3">CBS 568.67</strain>
    </source>
</reference>
<dbReference type="PANTHER" id="PTHR23084:SF263">
    <property type="entry name" value="MORN REPEAT-CONTAINING PROTEIN 1"/>
    <property type="match status" value="1"/>
</dbReference>
<evidence type="ECO:0000313" key="3">
    <source>
        <dbReference type="EMBL" id="VFT86902.1"/>
    </source>
</evidence>
<accession>A0A485KPB3</accession>
<dbReference type="AlphaFoldDB" id="A0A485KPB3"/>
<dbReference type="InterPro" id="IPR003409">
    <property type="entry name" value="MORN"/>
</dbReference>
<dbReference type="Pfam" id="PF02493">
    <property type="entry name" value="MORN"/>
    <property type="match status" value="16"/>
</dbReference>
<keyword evidence="4" id="KW-1185">Reference proteome</keyword>
<sequence length="544" mass="61290">MPKVVYDVGAWRLTEDGRIYRHGKLRFANGDMYDGEWVDGKRQGRGTFVYADGSRFTGEMVENLFHGFGSLVVADKQHPFTGEWIKGSTYEGYFVHGKKHGKGLIVYGEGGSYDGEFQDNVFSGRGIRCYKNGDRYDGEWRHGEWWGTGEWRGVDGASYTGEFQSGRFHHSGAHVFAHNLGTYDGAYRSGLQHGKGKRVFADISTYDGEWIENVMHGNGVWTTAAFTYIGDFAHGWPHGHGLYTFVNGDVYEGPTRQGYFYGHGKYTYKDGSWYDGEYTATTLVHAKARPAPDGLKHGRGTRQWVNGNAYEGTWANDVMDGRGVLQSKLVAKNYSLRMEYDGEFKGGLQTGQGTLRVWNPRGERIEFPAGSGNWYGGKGTCTYVGMFLRGEFHGHGELMTCDGRRYVGEWQRGKRHGLGTADLIPVSEVGDEERMHIKGCNALYRIAKYEGMHCQDHRHGVGTAYFSNGDGIEGEFKLGHIDGVATYIYTSGKRRRGTWKMGARVSWASDEEQAKWNVLEKTLRRRRRSSIQDDVDYQSLVPQV</sequence>
<dbReference type="EMBL" id="VJMH01005179">
    <property type="protein sequence ID" value="KAF0699416.1"/>
    <property type="molecule type" value="Genomic_DNA"/>
</dbReference>
<dbReference type="SUPFAM" id="SSF82185">
    <property type="entry name" value="Histone H3 K4-specific methyltransferase SET7/9 N-terminal domain"/>
    <property type="match status" value="6"/>
</dbReference>
<proteinExistence type="predicted"/>
<evidence type="ECO:0000313" key="4">
    <source>
        <dbReference type="Proteomes" id="UP000332933"/>
    </source>
</evidence>
<dbReference type="OrthoDB" id="270720at2759"/>
<name>A0A485KPB3_9STRA</name>
<evidence type="ECO:0000313" key="2">
    <source>
        <dbReference type="EMBL" id="KAF0699416.1"/>
    </source>
</evidence>